<sequence>MRIIQILLLGIPIFYFIIIYLKKDKEEQEELRGTKSPSSLLDEGLRFIGFAVFFSGLITSIAILQHIGAIMIFIGWFSGGIQIWDESIKKSVLLMSFGVIGIVTYYFLVI</sequence>
<evidence type="ECO:0000256" key="1">
    <source>
        <dbReference type="SAM" id="Phobius"/>
    </source>
</evidence>
<dbReference type="RefSeq" id="WP_377734659.1">
    <property type="nucleotide sequence ID" value="NZ_JBHSRI010000019.1"/>
</dbReference>
<dbReference type="Proteomes" id="UP001596170">
    <property type="component" value="Unassembled WGS sequence"/>
</dbReference>
<evidence type="ECO:0000313" key="3">
    <source>
        <dbReference type="Proteomes" id="UP001596170"/>
    </source>
</evidence>
<feature type="transmembrane region" description="Helical" evidence="1">
    <location>
        <begin position="6"/>
        <end position="23"/>
    </location>
</feature>
<keyword evidence="1" id="KW-1133">Transmembrane helix</keyword>
<proteinExistence type="predicted"/>
<keyword evidence="3" id="KW-1185">Reference proteome</keyword>
<accession>A0ABW1LBB2</accession>
<comment type="caution">
    <text evidence="2">The sequence shown here is derived from an EMBL/GenBank/DDBJ whole genome shotgun (WGS) entry which is preliminary data.</text>
</comment>
<evidence type="ECO:0000313" key="2">
    <source>
        <dbReference type="EMBL" id="MFC6040267.1"/>
    </source>
</evidence>
<evidence type="ECO:0008006" key="4">
    <source>
        <dbReference type="Google" id="ProtNLM"/>
    </source>
</evidence>
<organism evidence="2 3">
    <name type="scientific">Paenisporosarcina macmurdoensis</name>
    <dbReference type="NCBI Taxonomy" id="212659"/>
    <lineage>
        <taxon>Bacteria</taxon>
        <taxon>Bacillati</taxon>
        <taxon>Bacillota</taxon>
        <taxon>Bacilli</taxon>
        <taxon>Bacillales</taxon>
        <taxon>Caryophanaceae</taxon>
        <taxon>Paenisporosarcina</taxon>
    </lineage>
</organism>
<reference evidence="3" key="1">
    <citation type="journal article" date="2019" name="Int. J. Syst. Evol. Microbiol.">
        <title>The Global Catalogue of Microorganisms (GCM) 10K type strain sequencing project: providing services to taxonomists for standard genome sequencing and annotation.</title>
        <authorList>
            <consortium name="The Broad Institute Genomics Platform"/>
            <consortium name="The Broad Institute Genome Sequencing Center for Infectious Disease"/>
            <person name="Wu L."/>
            <person name="Ma J."/>
        </authorList>
    </citation>
    <scope>NUCLEOTIDE SEQUENCE [LARGE SCALE GENOMIC DNA]</scope>
    <source>
        <strain evidence="3">CCUG 54527</strain>
    </source>
</reference>
<keyword evidence="1" id="KW-0472">Membrane</keyword>
<feature type="transmembrane region" description="Helical" evidence="1">
    <location>
        <begin position="44"/>
        <end position="77"/>
    </location>
</feature>
<gene>
    <name evidence="2" type="ORF">ACFPYN_12620</name>
</gene>
<keyword evidence="1" id="KW-0812">Transmembrane</keyword>
<feature type="transmembrane region" description="Helical" evidence="1">
    <location>
        <begin position="92"/>
        <end position="109"/>
    </location>
</feature>
<dbReference type="EMBL" id="JBHSRI010000019">
    <property type="protein sequence ID" value="MFC6040267.1"/>
    <property type="molecule type" value="Genomic_DNA"/>
</dbReference>
<name>A0ABW1LBB2_9BACL</name>
<protein>
    <recommendedName>
        <fullName evidence="4">DUF4181 domain-containing protein</fullName>
    </recommendedName>
</protein>